<dbReference type="Pfam" id="PF00566">
    <property type="entry name" value="RabGAP-TBC"/>
    <property type="match status" value="1"/>
</dbReference>
<dbReference type="GO" id="GO:0005096">
    <property type="term" value="F:GTPase activator activity"/>
    <property type="evidence" value="ECO:0000318"/>
    <property type="project" value="GO_Central"/>
</dbReference>
<dbReference type="Gene3D" id="1.10.8.270">
    <property type="entry name" value="putative rabgap domain of human tbc1 domain family member 14 like domains"/>
    <property type="match status" value="1"/>
</dbReference>
<evidence type="ECO:0000259" key="1">
    <source>
        <dbReference type="PROSITE" id="PS50086"/>
    </source>
</evidence>
<dbReference type="AlphaFoldDB" id="A0A1S3X746"/>
<dbReference type="FunFam" id="1.10.472.80:FF:000009">
    <property type="entry name" value="TBC1 domain family member 13"/>
    <property type="match status" value="1"/>
</dbReference>
<proteinExistence type="predicted"/>
<dbReference type="Gene3D" id="1.10.472.80">
    <property type="entry name" value="Ypt/Rab-GAP domain of gyp1p, domain 3"/>
    <property type="match status" value="1"/>
</dbReference>
<evidence type="ECO:0000313" key="3">
    <source>
        <dbReference type="RefSeq" id="XP_016435553.1"/>
    </source>
</evidence>
<feature type="domain" description="Rab-GAP TBC" evidence="1">
    <location>
        <begin position="127"/>
        <end position="395"/>
    </location>
</feature>
<dbReference type="GO" id="GO:0005737">
    <property type="term" value="C:cytoplasm"/>
    <property type="evidence" value="ECO:0000318"/>
    <property type="project" value="GO_Central"/>
</dbReference>
<gene>
    <name evidence="3" type="primary">LOC107761790</name>
</gene>
<dbReference type="InterPro" id="IPR035969">
    <property type="entry name" value="Rab-GAP_TBC_sf"/>
</dbReference>
<dbReference type="SMART" id="SM00164">
    <property type="entry name" value="TBC"/>
    <property type="match status" value="1"/>
</dbReference>
<reference evidence="2" key="1">
    <citation type="journal article" date="2014" name="Nat. Commun.">
        <title>The tobacco genome sequence and its comparison with those of tomato and potato.</title>
        <authorList>
            <person name="Sierro N."/>
            <person name="Battey J.N."/>
            <person name="Ouadi S."/>
            <person name="Bakaher N."/>
            <person name="Bovet L."/>
            <person name="Willig A."/>
            <person name="Goepfert S."/>
            <person name="Peitsch M.C."/>
            <person name="Ivanov N.V."/>
        </authorList>
    </citation>
    <scope>NUCLEOTIDE SEQUENCE [LARGE SCALE GENOMIC DNA]</scope>
</reference>
<dbReference type="OMA" id="SDWALES"/>
<dbReference type="SMR" id="A0A1S3X746"/>
<dbReference type="PaxDb" id="4097-A0A1S3X746"/>
<accession>A0A1S3X746</accession>
<dbReference type="GeneID" id="107761790"/>
<name>A0A1S3X746_TOBAC</name>
<organism evidence="2 3">
    <name type="scientific">Nicotiana tabacum</name>
    <name type="common">Common tobacco</name>
    <dbReference type="NCBI Taxonomy" id="4097"/>
    <lineage>
        <taxon>Eukaryota</taxon>
        <taxon>Viridiplantae</taxon>
        <taxon>Streptophyta</taxon>
        <taxon>Embryophyta</taxon>
        <taxon>Tracheophyta</taxon>
        <taxon>Spermatophyta</taxon>
        <taxon>Magnoliopsida</taxon>
        <taxon>eudicotyledons</taxon>
        <taxon>Gunneridae</taxon>
        <taxon>Pentapetalae</taxon>
        <taxon>asterids</taxon>
        <taxon>lamiids</taxon>
        <taxon>Solanales</taxon>
        <taxon>Solanaceae</taxon>
        <taxon>Nicotianoideae</taxon>
        <taxon>Nicotianeae</taxon>
        <taxon>Nicotiana</taxon>
    </lineage>
</organism>
<dbReference type="InterPro" id="IPR000195">
    <property type="entry name" value="Rab-GAP-TBC_dom"/>
</dbReference>
<dbReference type="Proteomes" id="UP000790787">
    <property type="component" value="Chromosome 17"/>
</dbReference>
<keyword evidence="2" id="KW-1185">Reference proteome</keyword>
<dbReference type="PANTHER" id="PTHR22957">
    <property type="entry name" value="TBC1 DOMAIN FAMILY MEMBER GTPASE-ACTIVATING PROTEIN"/>
    <property type="match status" value="1"/>
</dbReference>
<sequence length="457" mass="52730">MVPKISKLKVSEKARKLVFPEMLGSLVVGREERNYIMGSDKRDESTGEELRTFEPHGFALKHMIKDQTNDFDEELSVPQKTNRSLGAIVHACINDDDDEKRSDLEYELSEKEITLEKLQRVASSGIPNGGSLRAIIWKLLLGYLPTSPDLWEKELTESRLKYAKLKDELLLNPSELSRRKDKSLRFLGHDTNSKVSEALERYNISKEDHPLSLGKTSIWHQYFEFTEISDQIDRDLQRTHPDLEFFSGDSPLSRKNRESMRNILLLFAKLNPAISYVQGMNEVLAPLYYVFSTDSDEHNTEDLEADTFSCFVILMSSCVDHFCQQLDSSSVGIHSTLSNLSKLLKTNDEELWHHLEYKSKVDPQFYAFRWITLLLTQEFRLHHILRIWDTLLSNPFGLQEMLLRICCAMLMCVKSKLLSGDFVDNLKLLQHFPELDVERLLQIAQSMTIDTSFLSAV</sequence>
<dbReference type="SUPFAM" id="SSF47923">
    <property type="entry name" value="Ypt/Rab-GAP domain of gyp1p"/>
    <property type="match status" value="2"/>
</dbReference>
<dbReference type="PANTHER" id="PTHR22957:SF495">
    <property type="entry name" value="TBC1 DOMAIN FAMILY MEMBER 13-LIKE ISOFORM X1"/>
    <property type="match status" value="1"/>
</dbReference>
<reference evidence="3" key="2">
    <citation type="submission" date="2025-08" db="UniProtKB">
        <authorList>
            <consortium name="RefSeq"/>
        </authorList>
    </citation>
    <scope>IDENTIFICATION</scope>
    <source>
        <tissue evidence="3">Leaf</tissue>
    </source>
</reference>
<dbReference type="RefSeq" id="XP_016435553.1">
    <property type="nucleotide sequence ID" value="XM_016580067.1"/>
</dbReference>
<evidence type="ECO:0000313" key="2">
    <source>
        <dbReference type="Proteomes" id="UP000790787"/>
    </source>
</evidence>
<dbReference type="STRING" id="4097.A0A1S3X746"/>
<protein>
    <submittedName>
        <fullName evidence="3">TBC domain-containing protein C1952.17c-like</fullName>
    </submittedName>
    <submittedName>
        <fullName evidence="3">Uncharacterized protein LOC107761790</fullName>
    </submittedName>
</protein>
<dbReference type="Gene3D" id="1.10.10.750">
    <property type="entry name" value="Ypt/Rab-GAP domain of gyp1p, domain 1"/>
    <property type="match status" value="1"/>
</dbReference>
<dbReference type="GO" id="GO:0006886">
    <property type="term" value="P:intracellular protein transport"/>
    <property type="evidence" value="ECO:0000318"/>
    <property type="project" value="GO_Central"/>
</dbReference>
<dbReference type="OrthoDB" id="1270044at2759"/>
<dbReference type="PROSITE" id="PS50086">
    <property type="entry name" value="TBC_RABGAP"/>
    <property type="match status" value="1"/>
</dbReference>
<dbReference type="KEGG" id="nta:107761790"/>
<dbReference type="RefSeq" id="XP_016435553.1">
    <property type="nucleotide sequence ID" value="XM_016580067.2"/>
</dbReference>